<dbReference type="Gene3D" id="1.10.1200.10">
    <property type="entry name" value="ACP-like"/>
    <property type="match status" value="1"/>
</dbReference>
<dbReference type="InterPro" id="IPR045851">
    <property type="entry name" value="AMP-bd_C_sf"/>
</dbReference>
<dbReference type="InterPro" id="IPR020845">
    <property type="entry name" value="AMP-binding_CS"/>
</dbReference>
<dbReference type="Gene3D" id="3.30.300.30">
    <property type="match status" value="1"/>
</dbReference>
<dbReference type="Gene3D" id="3.40.50.12780">
    <property type="entry name" value="N-terminal domain of ligase-like"/>
    <property type="match status" value="1"/>
</dbReference>
<dbReference type="Pfam" id="PF00550">
    <property type="entry name" value="PP-binding"/>
    <property type="match status" value="1"/>
</dbReference>
<dbReference type="PROSITE" id="PS00455">
    <property type="entry name" value="AMP_BINDING"/>
    <property type="match status" value="1"/>
</dbReference>
<proteinExistence type="inferred from homology"/>
<dbReference type="Proteomes" id="UP001524569">
    <property type="component" value="Unassembled WGS sequence"/>
</dbReference>
<dbReference type="PANTHER" id="PTHR43201">
    <property type="entry name" value="ACYL-COA SYNTHETASE"/>
    <property type="match status" value="1"/>
</dbReference>
<evidence type="ECO:0000313" key="4">
    <source>
        <dbReference type="EMBL" id="MCQ8181882.1"/>
    </source>
</evidence>
<protein>
    <submittedName>
        <fullName evidence="4">AMP-binding protein</fullName>
    </submittedName>
</protein>
<dbReference type="InterPro" id="IPR009081">
    <property type="entry name" value="PP-bd_ACP"/>
</dbReference>
<dbReference type="InterPro" id="IPR042099">
    <property type="entry name" value="ANL_N_sf"/>
</dbReference>
<dbReference type="PANTHER" id="PTHR43201:SF5">
    <property type="entry name" value="MEDIUM-CHAIN ACYL-COA LIGASE ACSF2, MITOCHONDRIAL"/>
    <property type="match status" value="1"/>
</dbReference>
<dbReference type="Pfam" id="PF01553">
    <property type="entry name" value="Acyltransferase"/>
    <property type="match status" value="1"/>
</dbReference>
<comment type="similarity">
    <text evidence="1">Belongs to the ATP-dependent AMP-binding enzyme family.</text>
</comment>
<dbReference type="SUPFAM" id="SSF56801">
    <property type="entry name" value="Acetyl-CoA synthetase-like"/>
    <property type="match status" value="1"/>
</dbReference>
<dbReference type="CDD" id="cd07989">
    <property type="entry name" value="LPLAT_AGPAT-like"/>
    <property type="match status" value="1"/>
</dbReference>
<organism evidence="4 5">
    <name type="scientific">Methylomonas aurea</name>
    <dbReference type="NCBI Taxonomy" id="2952224"/>
    <lineage>
        <taxon>Bacteria</taxon>
        <taxon>Pseudomonadati</taxon>
        <taxon>Pseudomonadota</taxon>
        <taxon>Gammaproteobacteria</taxon>
        <taxon>Methylococcales</taxon>
        <taxon>Methylococcaceae</taxon>
        <taxon>Methylomonas</taxon>
    </lineage>
</organism>
<dbReference type="SUPFAM" id="SSF47336">
    <property type="entry name" value="ACP-like"/>
    <property type="match status" value="1"/>
</dbReference>
<dbReference type="SUPFAM" id="SSF69593">
    <property type="entry name" value="Glycerol-3-phosphate (1)-acyltransferase"/>
    <property type="match status" value="1"/>
</dbReference>
<dbReference type="SMART" id="SM00563">
    <property type="entry name" value="PlsC"/>
    <property type="match status" value="1"/>
</dbReference>
<evidence type="ECO:0000256" key="1">
    <source>
        <dbReference type="ARBA" id="ARBA00006432"/>
    </source>
</evidence>
<keyword evidence="5" id="KW-1185">Reference proteome</keyword>
<feature type="domain" description="Carrier" evidence="3">
    <location>
        <begin position="558"/>
        <end position="633"/>
    </location>
</feature>
<accession>A0ABT1UI17</accession>
<dbReference type="InterPro" id="IPR002123">
    <property type="entry name" value="Plipid/glycerol_acylTrfase"/>
</dbReference>
<comment type="caution">
    <text evidence="4">The sequence shown here is derived from an EMBL/GenBank/DDBJ whole genome shotgun (WGS) entry which is preliminary data.</text>
</comment>
<name>A0ABT1UI17_9GAMM</name>
<keyword evidence="2" id="KW-0436">Ligase</keyword>
<dbReference type="RefSeq" id="WP_256611170.1">
    <property type="nucleotide sequence ID" value="NZ_JANIBM010000013.1"/>
</dbReference>
<dbReference type="InterPro" id="IPR000873">
    <property type="entry name" value="AMP-dep_synth/lig_dom"/>
</dbReference>
<gene>
    <name evidence="4" type="ORF">NP603_12255</name>
</gene>
<sequence length="861" mass="94470">MDISRQRWLRCGQSFSLPFAMTHPTNLFDLLQRAAAAFPERIALVGRAGLRDDCWSYRRLLQAAERIAGRLVHEYGFAPGTCLLLRGQPNPQLVAAYFACFKAGLIAVPLDPHLSADFVSRVAESTRARAVLGNGEIPNYSALPQFAVADLAAATEDLADFEYRPQPDDIAEIVFTSGTTSNPKGVVLSHRNILSSVNAIRDIYPTQRPLRFLSLLPLSHLFEQTAGLFAPLALGATVYYAGNFQSEVVMRKLEAKRIDGVIAVPQMLELVWHALEKQIAASGGQQRWRLWWRFAEQVPFAWRRALTQRLFPAMAGTPVFFVSGGAPLPLNLERHWELLGVRVIQGYGTTECAPVISVNRYDQRMPGSVGWPVAGVTVTLSEQDEILVRGANVSRGYWQNPAATRQVFSETEGYRTGDLGAFGTRGELYIKGRSKDMIVLANGLNVFPEDIELELAKQPGIGPCMVTDLIDRHGRQGIAAILSFPETMADAERQRRGQDAVRNANAALAPHQRISDIRYWSGDFPRTALMKIQRWKVKSRFADSAAGQDAVADVVAAGNASITLEQLLANVCRVDVQSVSDSTDLVLDLGCDSLTRVELAGLIEAQLGIICDDAELIAVREVGELKALLGRSERAAKKIRFPGWPLSAWAVAVRGQLQNLLLPLLQGSVSSSFQVKGLEQLQQVQFPVMFIANHASHVDTLSVLRALPRPVRRRLCIAAAADYFFSKRPLAWLLQLAINAFAFSREGSIRGSLEHCGELADNGWSLLIYPEGTRSPDGQLLPFKPGIGYLAAELGLPVLPIAVSGGHRILPKGAHWPRRSPVVVTFGSAIVVDPNMDKQQATDLLRQRLAALIDAQQPDSD</sequence>
<evidence type="ECO:0000259" key="3">
    <source>
        <dbReference type="PROSITE" id="PS50075"/>
    </source>
</evidence>
<evidence type="ECO:0000256" key="2">
    <source>
        <dbReference type="ARBA" id="ARBA00022598"/>
    </source>
</evidence>
<dbReference type="PROSITE" id="PS50075">
    <property type="entry name" value="CARRIER"/>
    <property type="match status" value="1"/>
</dbReference>
<dbReference type="InterPro" id="IPR036736">
    <property type="entry name" value="ACP-like_sf"/>
</dbReference>
<reference evidence="4 5" key="1">
    <citation type="submission" date="2022-07" db="EMBL/GenBank/DDBJ databases">
        <title>Methylomonas rivi sp. nov., Methylomonas rosea sp. nov., Methylomonas aureus sp. nov. and Methylomonas subterranea sp. nov., four novel methanotrophs isolated from a freshwater creek and the deep terrestrial subsurface.</title>
        <authorList>
            <person name="Abin C."/>
            <person name="Sankaranarayanan K."/>
            <person name="Garner C."/>
            <person name="Sindelar R."/>
            <person name="Kotary K."/>
            <person name="Garner R."/>
            <person name="Barclay S."/>
            <person name="Lawson P."/>
            <person name="Krumholz L."/>
        </authorList>
    </citation>
    <scope>NUCLEOTIDE SEQUENCE [LARGE SCALE GENOMIC DNA]</scope>
    <source>
        <strain evidence="4 5">SURF-1</strain>
    </source>
</reference>
<evidence type="ECO:0000313" key="5">
    <source>
        <dbReference type="Proteomes" id="UP001524569"/>
    </source>
</evidence>
<dbReference type="EMBL" id="JANIBM010000013">
    <property type="protein sequence ID" value="MCQ8181882.1"/>
    <property type="molecule type" value="Genomic_DNA"/>
</dbReference>
<dbReference type="Pfam" id="PF00501">
    <property type="entry name" value="AMP-binding"/>
    <property type="match status" value="1"/>
</dbReference>